<organism evidence="2 3">
    <name type="scientific">Dolichospermum compactum NIES-806</name>
    <dbReference type="NCBI Taxonomy" id="1973481"/>
    <lineage>
        <taxon>Bacteria</taxon>
        <taxon>Bacillati</taxon>
        <taxon>Cyanobacteriota</taxon>
        <taxon>Cyanophyceae</taxon>
        <taxon>Nostocales</taxon>
        <taxon>Aphanizomenonaceae</taxon>
        <taxon>Dolichospermum</taxon>
        <taxon>Dolichospermum compactum</taxon>
    </lineage>
</organism>
<dbReference type="PANTHER" id="PTHR34610">
    <property type="entry name" value="SSL7007 PROTEIN"/>
    <property type="match status" value="1"/>
</dbReference>
<dbReference type="InterPro" id="IPR002716">
    <property type="entry name" value="PIN_dom"/>
</dbReference>
<dbReference type="InterPro" id="IPR002850">
    <property type="entry name" value="PIN_toxin-like"/>
</dbReference>
<evidence type="ECO:0000313" key="2">
    <source>
        <dbReference type="EMBL" id="BAZ84292.1"/>
    </source>
</evidence>
<dbReference type="Pfam" id="PF13470">
    <property type="entry name" value="PIN_3"/>
    <property type="match status" value="1"/>
</dbReference>
<dbReference type="OrthoDB" id="426765at2"/>
<evidence type="ECO:0000313" key="3">
    <source>
        <dbReference type="Proteomes" id="UP000218702"/>
    </source>
</evidence>
<dbReference type="PANTHER" id="PTHR34610:SF3">
    <property type="entry name" value="SSL7007 PROTEIN"/>
    <property type="match status" value="1"/>
</dbReference>
<dbReference type="AlphaFoldDB" id="A0A1Z4UYF3"/>
<dbReference type="SUPFAM" id="SSF88723">
    <property type="entry name" value="PIN domain-like"/>
    <property type="match status" value="1"/>
</dbReference>
<dbReference type="NCBIfam" id="TIGR00305">
    <property type="entry name" value="putative toxin-antitoxin system toxin component, PIN family"/>
    <property type="match status" value="1"/>
</dbReference>
<gene>
    <name evidence="2" type="ORF">NIES806_04780</name>
</gene>
<dbReference type="SMART" id="SM00670">
    <property type="entry name" value="PINc"/>
    <property type="match status" value="1"/>
</dbReference>
<name>A0A1Z4UYF3_9CYAN</name>
<evidence type="ECO:0000259" key="1">
    <source>
        <dbReference type="SMART" id="SM00670"/>
    </source>
</evidence>
<reference evidence="2 3" key="1">
    <citation type="submission" date="2017-06" db="EMBL/GenBank/DDBJ databases">
        <title>Genome sequencing of cyanobaciteial culture collection at National Institute for Environmental Studies (NIES).</title>
        <authorList>
            <person name="Hirose Y."/>
            <person name="Shimura Y."/>
            <person name="Fujisawa T."/>
            <person name="Nakamura Y."/>
            <person name="Kawachi M."/>
        </authorList>
    </citation>
    <scope>NUCLEOTIDE SEQUENCE [LARGE SCALE GENOMIC DNA]</scope>
    <source>
        <strain evidence="2 3">NIES-806</strain>
    </source>
</reference>
<accession>A0A1Z4UYF3</accession>
<keyword evidence="3" id="KW-1185">Reference proteome</keyword>
<protein>
    <submittedName>
        <fullName evidence="2">Nucleotide binding protein PINc</fullName>
    </submittedName>
</protein>
<dbReference type="RefSeq" id="WP_096671231.1">
    <property type="nucleotide sequence ID" value="NZ_AP018316.1"/>
</dbReference>
<dbReference type="EMBL" id="AP018316">
    <property type="protein sequence ID" value="BAZ84292.1"/>
    <property type="molecule type" value="Genomic_DNA"/>
</dbReference>
<feature type="domain" description="PIN" evidence="1">
    <location>
        <begin position="1"/>
        <end position="114"/>
    </location>
</feature>
<proteinExistence type="predicted"/>
<dbReference type="InterPro" id="IPR029060">
    <property type="entry name" value="PIN-like_dom_sf"/>
</dbReference>
<dbReference type="KEGG" id="dcm:NIES806_04780"/>
<dbReference type="Proteomes" id="UP000218702">
    <property type="component" value="Chromosome"/>
</dbReference>
<dbReference type="Gene3D" id="3.40.50.1010">
    <property type="entry name" value="5'-nuclease"/>
    <property type="match status" value="1"/>
</dbReference>
<sequence>MRLFLDTNVLVSALLSPNYVSAQVLNWGEDNGIILYSAATLTELLSVLRRSKFAKYIDSDDIDGLSVRIKTVWFPVEVLKQVKLCRDAKDDKFIELALNGDASHLITGDADLLILHPIQNIPVINPRTFGMK</sequence>